<evidence type="ECO:0000313" key="3">
    <source>
        <dbReference type="Proteomes" id="UP000236291"/>
    </source>
</evidence>
<proteinExistence type="predicted"/>
<dbReference type="EMBL" id="ASHM01007061">
    <property type="protein sequence ID" value="PNY14689.1"/>
    <property type="molecule type" value="Genomic_DNA"/>
</dbReference>
<feature type="compositionally biased region" description="Basic residues" evidence="1">
    <location>
        <begin position="46"/>
        <end position="55"/>
    </location>
</feature>
<sequence>MRGRERSATPKAHLGRPFRSSPSPEVKHKRGAESVDRGDSTEVSYRRPKALRKANRCHDRTEQNSRYQRRQRSYSNPGFLSLNDDQPWTNKYAHDHDHLARNQPRYSMDQQCNRQRSRSHHRRRSNSVFTNHDLRSDGRQRQSKASRRRHDSPN</sequence>
<accession>A0A2K3PHC1</accession>
<feature type="region of interest" description="Disordered" evidence="1">
    <location>
        <begin position="1"/>
        <end position="154"/>
    </location>
</feature>
<feature type="compositionally biased region" description="Basic residues" evidence="1">
    <location>
        <begin position="115"/>
        <end position="125"/>
    </location>
</feature>
<dbReference type="AlphaFoldDB" id="A0A2K3PHC1"/>
<comment type="caution">
    <text evidence="2">The sequence shown here is derived from an EMBL/GenBank/DDBJ whole genome shotgun (WGS) entry which is preliminary data.</text>
</comment>
<name>A0A2K3PHC1_TRIPR</name>
<dbReference type="Proteomes" id="UP000236291">
    <property type="component" value="Unassembled WGS sequence"/>
</dbReference>
<reference evidence="2 3" key="1">
    <citation type="journal article" date="2014" name="Am. J. Bot.">
        <title>Genome assembly and annotation for red clover (Trifolium pratense; Fabaceae).</title>
        <authorList>
            <person name="Istvanek J."/>
            <person name="Jaros M."/>
            <person name="Krenek A."/>
            <person name="Repkova J."/>
        </authorList>
    </citation>
    <scope>NUCLEOTIDE SEQUENCE [LARGE SCALE GENOMIC DNA]</scope>
    <source>
        <strain evidence="3">cv. Tatra</strain>
        <tissue evidence="2">Young leaves</tissue>
    </source>
</reference>
<gene>
    <name evidence="2" type="ORF">L195_g011373</name>
</gene>
<feature type="compositionally biased region" description="Basic residues" evidence="1">
    <location>
        <begin position="141"/>
        <end position="154"/>
    </location>
</feature>
<evidence type="ECO:0000256" key="1">
    <source>
        <dbReference type="SAM" id="MobiDB-lite"/>
    </source>
</evidence>
<feature type="compositionally biased region" description="Basic and acidic residues" evidence="1">
    <location>
        <begin position="31"/>
        <end position="40"/>
    </location>
</feature>
<evidence type="ECO:0000313" key="2">
    <source>
        <dbReference type="EMBL" id="PNY14689.1"/>
    </source>
</evidence>
<organism evidence="2 3">
    <name type="scientific">Trifolium pratense</name>
    <name type="common">Red clover</name>
    <dbReference type="NCBI Taxonomy" id="57577"/>
    <lineage>
        <taxon>Eukaryota</taxon>
        <taxon>Viridiplantae</taxon>
        <taxon>Streptophyta</taxon>
        <taxon>Embryophyta</taxon>
        <taxon>Tracheophyta</taxon>
        <taxon>Spermatophyta</taxon>
        <taxon>Magnoliopsida</taxon>
        <taxon>eudicotyledons</taxon>
        <taxon>Gunneridae</taxon>
        <taxon>Pentapetalae</taxon>
        <taxon>rosids</taxon>
        <taxon>fabids</taxon>
        <taxon>Fabales</taxon>
        <taxon>Fabaceae</taxon>
        <taxon>Papilionoideae</taxon>
        <taxon>50 kb inversion clade</taxon>
        <taxon>NPAAA clade</taxon>
        <taxon>Hologalegina</taxon>
        <taxon>IRL clade</taxon>
        <taxon>Trifolieae</taxon>
        <taxon>Trifolium</taxon>
    </lineage>
</organism>
<protein>
    <submittedName>
        <fullName evidence="2">Uncharacterized protein</fullName>
    </submittedName>
</protein>
<reference evidence="2 3" key="2">
    <citation type="journal article" date="2017" name="Front. Plant Sci.">
        <title>Gene Classification and Mining of Molecular Markers Useful in Red Clover (Trifolium pratense) Breeding.</title>
        <authorList>
            <person name="Istvanek J."/>
            <person name="Dluhosova J."/>
            <person name="Dluhos P."/>
            <person name="Patkova L."/>
            <person name="Nedelnik J."/>
            <person name="Repkova J."/>
        </authorList>
    </citation>
    <scope>NUCLEOTIDE SEQUENCE [LARGE SCALE GENOMIC DNA]</scope>
    <source>
        <strain evidence="3">cv. Tatra</strain>
        <tissue evidence="2">Young leaves</tissue>
    </source>
</reference>